<dbReference type="InterPro" id="IPR029044">
    <property type="entry name" value="Nucleotide-diphossugar_trans"/>
</dbReference>
<dbReference type="Proteomes" id="UP000466445">
    <property type="component" value="Chromosome"/>
</dbReference>
<dbReference type="SUPFAM" id="SSF53448">
    <property type="entry name" value="Nucleotide-diphospho-sugar transferases"/>
    <property type="match status" value="1"/>
</dbReference>
<dbReference type="Gene3D" id="3.90.550.10">
    <property type="entry name" value="Spore Coat Polysaccharide Biosynthesis Protein SpsA, Chain A"/>
    <property type="match status" value="1"/>
</dbReference>
<evidence type="ECO:0000313" key="2">
    <source>
        <dbReference type="EMBL" id="BBY59665.1"/>
    </source>
</evidence>
<dbReference type="InterPro" id="IPR001173">
    <property type="entry name" value="Glyco_trans_2-like"/>
</dbReference>
<evidence type="ECO:0000259" key="1">
    <source>
        <dbReference type="Pfam" id="PF00535"/>
    </source>
</evidence>
<dbReference type="GO" id="GO:0016740">
    <property type="term" value="F:transferase activity"/>
    <property type="evidence" value="ECO:0007669"/>
    <property type="project" value="UniProtKB-KW"/>
</dbReference>
<dbReference type="AlphaFoldDB" id="A0A7I7SUC6"/>
<dbReference type="KEGG" id="msar:MSAR_28010"/>
<keyword evidence="3" id="KW-1185">Reference proteome</keyword>
<reference evidence="2 3" key="1">
    <citation type="journal article" date="2019" name="Emerg. Microbes Infect.">
        <title>Comprehensive subspecies identification of 175 nontuberculous mycobacteria species based on 7547 genomic profiles.</title>
        <authorList>
            <person name="Matsumoto Y."/>
            <person name="Kinjo T."/>
            <person name="Motooka D."/>
            <person name="Nabeya D."/>
            <person name="Jung N."/>
            <person name="Uechi K."/>
            <person name="Horii T."/>
            <person name="Iida T."/>
            <person name="Fujita J."/>
            <person name="Nakamura S."/>
        </authorList>
    </citation>
    <scope>NUCLEOTIDE SEQUENCE [LARGE SCALE GENOMIC DNA]</scope>
    <source>
        <strain evidence="2 3">JCM 30395</strain>
    </source>
</reference>
<name>A0A7I7SUC6_9MYCO</name>
<dbReference type="EMBL" id="AP022595">
    <property type="protein sequence ID" value="BBY59665.1"/>
    <property type="molecule type" value="Genomic_DNA"/>
</dbReference>
<dbReference type="Pfam" id="PF00535">
    <property type="entry name" value="Glycos_transf_2"/>
    <property type="match status" value="1"/>
</dbReference>
<dbReference type="RefSeq" id="WP_163697790.1">
    <property type="nucleotide sequence ID" value="NZ_AP022595.1"/>
</dbReference>
<dbReference type="PANTHER" id="PTHR43685:SF2">
    <property type="entry name" value="GLYCOSYLTRANSFERASE 2-LIKE DOMAIN-CONTAINING PROTEIN"/>
    <property type="match status" value="1"/>
</dbReference>
<feature type="domain" description="Glycosyltransferase 2-like" evidence="1">
    <location>
        <begin position="13"/>
        <end position="172"/>
    </location>
</feature>
<keyword evidence="2" id="KW-0808">Transferase</keyword>
<protein>
    <submittedName>
        <fullName evidence="2">Glycosyl transferase family 2</fullName>
    </submittedName>
</protein>
<dbReference type="PANTHER" id="PTHR43685">
    <property type="entry name" value="GLYCOSYLTRANSFERASE"/>
    <property type="match status" value="1"/>
</dbReference>
<proteinExistence type="predicted"/>
<gene>
    <name evidence="2" type="ORF">MSAR_28010</name>
</gene>
<sequence length="322" mass="35002">MTVANSGHAVTASVVICAYSFNRFDDTLAAVASVRGQSVKPAEIVVVVDHNPDLYRQFSEVLADVTVVENRYKQGLSGGKDTGVEMTSGDVVAFLDDDAVAHPDWLAHLCAGYADERVAGVGGTTLPLWASERPRWFPEEFDWVLGCTFTGREPGQVRNLLGGNASFRREVFSIAGGFPSHMGRTSADRRPLGCEETEFCIRVAQRRPDWIYMFEPRAVIWHRVGAERERFAYFRSRCFAEGLSKAAVTRSVGFSDGLAAERKYTTRILTRGVARGLGSALSGDLAGLERTWAISVGLLTAAAGYARGGAPVRRGRAMTGVE</sequence>
<dbReference type="CDD" id="cd00761">
    <property type="entry name" value="Glyco_tranf_GTA_type"/>
    <property type="match status" value="1"/>
</dbReference>
<organism evidence="2 3">
    <name type="scientific">Mycolicibacterium sarraceniae</name>
    <dbReference type="NCBI Taxonomy" id="1534348"/>
    <lineage>
        <taxon>Bacteria</taxon>
        <taxon>Bacillati</taxon>
        <taxon>Actinomycetota</taxon>
        <taxon>Actinomycetes</taxon>
        <taxon>Mycobacteriales</taxon>
        <taxon>Mycobacteriaceae</taxon>
        <taxon>Mycolicibacterium</taxon>
    </lineage>
</organism>
<dbReference type="InterPro" id="IPR050834">
    <property type="entry name" value="Glycosyltransf_2"/>
</dbReference>
<accession>A0A7I7SUC6</accession>
<evidence type="ECO:0000313" key="3">
    <source>
        <dbReference type="Proteomes" id="UP000466445"/>
    </source>
</evidence>